<evidence type="ECO:0000313" key="2">
    <source>
        <dbReference type="EMBL" id="CAD7406727.1"/>
    </source>
</evidence>
<gene>
    <name evidence="2" type="ORF">TCEB3V08_LOCUS8664</name>
</gene>
<evidence type="ECO:0000256" key="1">
    <source>
        <dbReference type="SAM" id="Coils"/>
    </source>
</evidence>
<protein>
    <submittedName>
        <fullName evidence="2">Uncharacterized protein</fullName>
    </submittedName>
</protein>
<reference evidence="2" key="1">
    <citation type="submission" date="2020-11" db="EMBL/GenBank/DDBJ databases">
        <authorList>
            <person name="Tran Van P."/>
        </authorList>
    </citation>
    <scope>NUCLEOTIDE SEQUENCE</scope>
</reference>
<proteinExistence type="predicted"/>
<sequence>MAERNSGDNRRRDRERVMVQEGIELWNRKKDDQWHQKIRDQRELRDMLSKYSPWGRPGCGAPNPDSIRKRKLQLEGLYPDQDKNCSAVSLGRPGGGAPQRTPSGHVNTLYREDPLLRFQPNEPARKCVDNVLRYRRDVQEKQVYKQQLGEYKQQLDSMVQERRRMQNEEVRRKLEQDKQLWMARSPWGRPGPGGVLWRDPGTIGLNFFYSLVCAHQLVFASTLHFLGWSDETTMRCLENQRRRDVTRYDHANNDEVCGGVELVPLLARRRPTAERHPLTSTDVTRIRSTPGKWIVQPETSSEYTRELTRQVVTKQQQLQESRQKDFESSRRHFETWQHLWGRPGHGAPREVKVKANLDALLHHITVK</sequence>
<dbReference type="AlphaFoldDB" id="A0A7R9D257"/>
<name>A0A7R9D257_TIMCR</name>
<keyword evidence="1" id="KW-0175">Coiled coil</keyword>
<accession>A0A7R9D257</accession>
<feature type="coiled-coil region" evidence="1">
    <location>
        <begin position="141"/>
        <end position="168"/>
    </location>
</feature>
<dbReference type="EMBL" id="OC319928">
    <property type="protein sequence ID" value="CAD7406727.1"/>
    <property type="molecule type" value="Genomic_DNA"/>
</dbReference>
<organism evidence="2">
    <name type="scientific">Timema cristinae</name>
    <name type="common">Walking stick</name>
    <dbReference type="NCBI Taxonomy" id="61476"/>
    <lineage>
        <taxon>Eukaryota</taxon>
        <taxon>Metazoa</taxon>
        <taxon>Ecdysozoa</taxon>
        <taxon>Arthropoda</taxon>
        <taxon>Hexapoda</taxon>
        <taxon>Insecta</taxon>
        <taxon>Pterygota</taxon>
        <taxon>Neoptera</taxon>
        <taxon>Polyneoptera</taxon>
        <taxon>Phasmatodea</taxon>
        <taxon>Timematodea</taxon>
        <taxon>Timematoidea</taxon>
        <taxon>Timematidae</taxon>
        <taxon>Timema</taxon>
    </lineage>
</organism>